<evidence type="ECO:0000313" key="4">
    <source>
        <dbReference type="EMBL" id="CAD9240077.1"/>
    </source>
</evidence>
<accession>A0A7S1TNG3</accession>
<dbReference type="CDD" id="cd00167">
    <property type="entry name" value="SANT"/>
    <property type="match status" value="2"/>
</dbReference>
<sequence>MATMKCATASEHSSVAPGQGQRMATKAGWTAEEDARLFALVKEHGVKKWTYLSRVHFESARSPLQLRCRYMDILRPGRSQSAWSAEEDAQLLALYLELGPKWKAISQQMPGRVENDAKNRFHKILRDGKRAMVDAQTSFDQATWIKHYKSTAQHAVRVSKCETSSDAASTEFSRSSSIESGASLHRVSINALLNV</sequence>
<dbReference type="PROSITE" id="PS50090">
    <property type="entry name" value="MYB_LIKE"/>
    <property type="match status" value="2"/>
</dbReference>
<dbReference type="InterPro" id="IPR017930">
    <property type="entry name" value="Myb_dom"/>
</dbReference>
<feature type="domain" description="HTH myb-type" evidence="3">
    <location>
        <begin position="75"/>
        <end position="129"/>
    </location>
</feature>
<organism evidence="4">
    <name type="scientific">Erythrolobus australicus</name>
    <dbReference type="NCBI Taxonomy" id="1077150"/>
    <lineage>
        <taxon>Eukaryota</taxon>
        <taxon>Rhodophyta</taxon>
        <taxon>Bangiophyceae</taxon>
        <taxon>Porphyridiales</taxon>
        <taxon>Porphyridiaceae</taxon>
        <taxon>Erythrolobus</taxon>
    </lineage>
</organism>
<dbReference type="GO" id="GO:0005634">
    <property type="term" value="C:nucleus"/>
    <property type="evidence" value="ECO:0007669"/>
    <property type="project" value="TreeGrafter"/>
</dbReference>
<name>A0A7S1TNG3_9RHOD</name>
<dbReference type="SMART" id="SM00717">
    <property type="entry name" value="SANT"/>
    <property type="match status" value="2"/>
</dbReference>
<evidence type="ECO:0000259" key="2">
    <source>
        <dbReference type="PROSITE" id="PS50090"/>
    </source>
</evidence>
<dbReference type="EMBL" id="HBGI01002795">
    <property type="protein sequence ID" value="CAD9240077.1"/>
    <property type="molecule type" value="Transcribed_RNA"/>
</dbReference>
<dbReference type="GO" id="GO:0000981">
    <property type="term" value="F:DNA-binding transcription factor activity, RNA polymerase II-specific"/>
    <property type="evidence" value="ECO:0007669"/>
    <property type="project" value="TreeGrafter"/>
</dbReference>
<dbReference type="AlphaFoldDB" id="A0A7S1TNG3"/>
<dbReference type="InterPro" id="IPR009057">
    <property type="entry name" value="Homeodomain-like_sf"/>
</dbReference>
<feature type="domain" description="Myb-like" evidence="2">
    <location>
        <begin position="21"/>
        <end position="74"/>
    </location>
</feature>
<dbReference type="PANTHER" id="PTHR45614">
    <property type="entry name" value="MYB PROTEIN-RELATED"/>
    <property type="match status" value="1"/>
</dbReference>
<evidence type="ECO:0000259" key="3">
    <source>
        <dbReference type="PROSITE" id="PS51294"/>
    </source>
</evidence>
<dbReference type="Pfam" id="PF13921">
    <property type="entry name" value="Myb_DNA-bind_6"/>
    <property type="match status" value="1"/>
</dbReference>
<dbReference type="InterPro" id="IPR001005">
    <property type="entry name" value="SANT/Myb"/>
</dbReference>
<dbReference type="Gene3D" id="1.10.10.60">
    <property type="entry name" value="Homeodomain-like"/>
    <property type="match status" value="2"/>
</dbReference>
<dbReference type="SUPFAM" id="SSF46689">
    <property type="entry name" value="Homeodomain-like"/>
    <property type="match status" value="1"/>
</dbReference>
<gene>
    <name evidence="4" type="ORF">EAUS1353_LOCUS1815</name>
</gene>
<reference evidence="4" key="1">
    <citation type="submission" date="2021-01" db="EMBL/GenBank/DDBJ databases">
        <authorList>
            <person name="Corre E."/>
            <person name="Pelletier E."/>
            <person name="Niang G."/>
            <person name="Scheremetjew M."/>
            <person name="Finn R."/>
            <person name="Kale V."/>
            <person name="Holt S."/>
            <person name="Cochrane G."/>
            <person name="Meng A."/>
            <person name="Brown T."/>
            <person name="Cohen L."/>
        </authorList>
    </citation>
    <scope>NUCLEOTIDE SEQUENCE</scope>
    <source>
        <strain evidence="4">CCMP3124</strain>
    </source>
</reference>
<dbReference type="GO" id="GO:0000978">
    <property type="term" value="F:RNA polymerase II cis-regulatory region sequence-specific DNA binding"/>
    <property type="evidence" value="ECO:0007669"/>
    <property type="project" value="TreeGrafter"/>
</dbReference>
<protein>
    <submittedName>
        <fullName evidence="4">Uncharacterized protein</fullName>
    </submittedName>
</protein>
<evidence type="ECO:0000256" key="1">
    <source>
        <dbReference type="SAM" id="MobiDB-lite"/>
    </source>
</evidence>
<feature type="domain" description="Myb-like" evidence="2">
    <location>
        <begin position="75"/>
        <end position="125"/>
    </location>
</feature>
<feature type="region of interest" description="Disordered" evidence="1">
    <location>
        <begin position="1"/>
        <end position="21"/>
    </location>
</feature>
<dbReference type="InterPro" id="IPR050560">
    <property type="entry name" value="MYB_TF"/>
</dbReference>
<dbReference type="PROSITE" id="PS51294">
    <property type="entry name" value="HTH_MYB"/>
    <property type="match status" value="1"/>
</dbReference>
<proteinExistence type="predicted"/>